<comment type="caution">
    <text evidence="2">The sequence shown here is derived from an EMBL/GenBank/DDBJ whole genome shotgun (WGS) entry which is preliminary data.</text>
</comment>
<gene>
    <name evidence="2" type="ORF">LCGC14_0270860</name>
</gene>
<name>A0A0F9UFR7_9ZZZZ</name>
<reference evidence="2" key="1">
    <citation type="journal article" date="2015" name="Nature">
        <title>Complex archaea that bridge the gap between prokaryotes and eukaryotes.</title>
        <authorList>
            <person name="Spang A."/>
            <person name="Saw J.H."/>
            <person name="Jorgensen S.L."/>
            <person name="Zaremba-Niedzwiedzka K."/>
            <person name="Martijn J."/>
            <person name="Lind A.E."/>
            <person name="van Eijk R."/>
            <person name="Schleper C."/>
            <person name="Guy L."/>
            <person name="Ettema T.J."/>
        </authorList>
    </citation>
    <scope>NUCLEOTIDE SEQUENCE</scope>
</reference>
<dbReference type="EMBL" id="LAZR01000150">
    <property type="protein sequence ID" value="KKN86217.1"/>
    <property type="molecule type" value="Genomic_DNA"/>
</dbReference>
<feature type="compositionally biased region" description="Basic and acidic residues" evidence="1">
    <location>
        <begin position="48"/>
        <end position="57"/>
    </location>
</feature>
<protein>
    <submittedName>
        <fullName evidence="2">Uncharacterized protein</fullName>
    </submittedName>
</protein>
<accession>A0A0F9UFR7</accession>
<feature type="region of interest" description="Disordered" evidence="1">
    <location>
        <begin position="41"/>
        <end position="66"/>
    </location>
</feature>
<dbReference type="AlphaFoldDB" id="A0A0F9UFR7"/>
<evidence type="ECO:0000313" key="2">
    <source>
        <dbReference type="EMBL" id="KKN86217.1"/>
    </source>
</evidence>
<sequence>MNEAQFLLSLGMKPKDLSDADRSLSTPALIKPKYAMVENGDPDGLVVQRDHNKEPVPHSRRMRAWV</sequence>
<evidence type="ECO:0000256" key="1">
    <source>
        <dbReference type="SAM" id="MobiDB-lite"/>
    </source>
</evidence>
<proteinExistence type="predicted"/>
<organism evidence="2">
    <name type="scientific">marine sediment metagenome</name>
    <dbReference type="NCBI Taxonomy" id="412755"/>
    <lineage>
        <taxon>unclassified sequences</taxon>
        <taxon>metagenomes</taxon>
        <taxon>ecological metagenomes</taxon>
    </lineage>
</organism>